<dbReference type="GO" id="GO:1902936">
    <property type="term" value="F:phosphatidylinositol bisphosphate binding"/>
    <property type="evidence" value="ECO:0007669"/>
    <property type="project" value="TreeGrafter"/>
</dbReference>
<dbReference type="InterPro" id="IPR001251">
    <property type="entry name" value="CRAL-TRIO_dom"/>
</dbReference>
<dbReference type="Gene3D" id="3.40.525.10">
    <property type="entry name" value="CRAL-TRIO lipid binding domain"/>
    <property type="match status" value="1"/>
</dbReference>
<feature type="domain" description="CRAL-TRIO" evidence="2">
    <location>
        <begin position="62"/>
        <end position="166"/>
    </location>
</feature>
<evidence type="ECO:0000313" key="3">
    <source>
        <dbReference type="EMBL" id="GBP54369.1"/>
    </source>
</evidence>
<evidence type="ECO:0000256" key="1">
    <source>
        <dbReference type="SAM" id="MobiDB-lite"/>
    </source>
</evidence>
<dbReference type="PROSITE" id="PS50191">
    <property type="entry name" value="CRAL_TRIO"/>
    <property type="match status" value="1"/>
</dbReference>
<protein>
    <submittedName>
        <fullName evidence="3">Alpha-tocopherol transfer protein-like</fullName>
    </submittedName>
</protein>
<dbReference type="CDD" id="cd00170">
    <property type="entry name" value="SEC14"/>
    <property type="match status" value="1"/>
</dbReference>
<dbReference type="InterPro" id="IPR036865">
    <property type="entry name" value="CRAL-TRIO_dom_sf"/>
</dbReference>
<dbReference type="SUPFAM" id="SSF52087">
    <property type="entry name" value="CRAL/TRIO domain"/>
    <property type="match status" value="1"/>
</dbReference>
<sequence length="213" mass="24829">MPAIGKYKFTVAHAHPQRQRCHLCVRVCLSFSSVVRLWVRWRVTVTVIRSVDACLYKHGPSPGYIFLFDMRGVRFGHILRLNLGSLKKFFDYVQKGLPVRMKSIHVLNTEPLIDKILALIRPFMDRNLYDLIKLHNKNEDLEEFYRDTIPREALPPDHGGTLPDTQTLHTKCMNQLQDLADYFKAEEEQRKAAVAEKHKGKKKEKAFRSLEID</sequence>
<dbReference type="PANTHER" id="PTHR10174">
    <property type="entry name" value="ALPHA-TOCOPHEROL TRANSFER PROTEIN-RELATED"/>
    <property type="match status" value="1"/>
</dbReference>
<dbReference type="STRING" id="151549.A0A4C1WVX8"/>
<dbReference type="EMBL" id="BGZK01000645">
    <property type="protein sequence ID" value="GBP54369.1"/>
    <property type="molecule type" value="Genomic_DNA"/>
</dbReference>
<keyword evidence="4" id="KW-1185">Reference proteome</keyword>
<dbReference type="Pfam" id="PF00650">
    <property type="entry name" value="CRAL_TRIO"/>
    <property type="match status" value="1"/>
</dbReference>
<proteinExistence type="predicted"/>
<dbReference type="AlphaFoldDB" id="A0A4C1WVX8"/>
<feature type="region of interest" description="Disordered" evidence="1">
    <location>
        <begin position="194"/>
        <end position="213"/>
    </location>
</feature>
<name>A0A4C1WVX8_EUMVA</name>
<evidence type="ECO:0000259" key="2">
    <source>
        <dbReference type="PROSITE" id="PS50191"/>
    </source>
</evidence>
<gene>
    <name evidence="3" type="primary">TTPAL</name>
    <name evidence="3" type="ORF">EVAR_50782_1</name>
</gene>
<dbReference type="GO" id="GO:0016020">
    <property type="term" value="C:membrane"/>
    <property type="evidence" value="ECO:0007669"/>
    <property type="project" value="TreeGrafter"/>
</dbReference>
<reference evidence="3 4" key="1">
    <citation type="journal article" date="2019" name="Commun. Biol.">
        <title>The bagworm genome reveals a unique fibroin gene that provides high tensile strength.</title>
        <authorList>
            <person name="Kono N."/>
            <person name="Nakamura H."/>
            <person name="Ohtoshi R."/>
            <person name="Tomita M."/>
            <person name="Numata K."/>
            <person name="Arakawa K."/>
        </authorList>
    </citation>
    <scope>NUCLEOTIDE SEQUENCE [LARGE SCALE GENOMIC DNA]</scope>
</reference>
<dbReference type="Proteomes" id="UP000299102">
    <property type="component" value="Unassembled WGS sequence"/>
</dbReference>
<accession>A0A4C1WVX8</accession>
<evidence type="ECO:0000313" key="4">
    <source>
        <dbReference type="Proteomes" id="UP000299102"/>
    </source>
</evidence>
<comment type="caution">
    <text evidence="3">The sequence shown here is derived from an EMBL/GenBank/DDBJ whole genome shotgun (WGS) entry which is preliminary data.</text>
</comment>
<organism evidence="3 4">
    <name type="scientific">Eumeta variegata</name>
    <name type="common">Bagworm moth</name>
    <name type="synonym">Eumeta japonica</name>
    <dbReference type="NCBI Taxonomy" id="151549"/>
    <lineage>
        <taxon>Eukaryota</taxon>
        <taxon>Metazoa</taxon>
        <taxon>Ecdysozoa</taxon>
        <taxon>Arthropoda</taxon>
        <taxon>Hexapoda</taxon>
        <taxon>Insecta</taxon>
        <taxon>Pterygota</taxon>
        <taxon>Neoptera</taxon>
        <taxon>Endopterygota</taxon>
        <taxon>Lepidoptera</taxon>
        <taxon>Glossata</taxon>
        <taxon>Ditrysia</taxon>
        <taxon>Tineoidea</taxon>
        <taxon>Psychidae</taxon>
        <taxon>Oiketicinae</taxon>
        <taxon>Eumeta</taxon>
    </lineage>
</organism>
<dbReference type="PANTHER" id="PTHR10174:SF213">
    <property type="entry name" value="CRAL-TRIO DOMAIN-CONTAINING PROTEIN"/>
    <property type="match status" value="1"/>
</dbReference>
<dbReference type="OrthoDB" id="6736570at2759"/>